<dbReference type="SUPFAM" id="SSF46894">
    <property type="entry name" value="C-terminal effector domain of the bipartite response regulators"/>
    <property type="match status" value="1"/>
</dbReference>
<dbReference type="PANTHER" id="PTHR44688">
    <property type="entry name" value="DNA-BINDING TRANSCRIPTIONAL ACTIVATOR DEVR_DOSR"/>
    <property type="match status" value="1"/>
</dbReference>
<evidence type="ECO:0000313" key="6">
    <source>
        <dbReference type="Proteomes" id="UP001500954"/>
    </source>
</evidence>
<evidence type="ECO:0000256" key="2">
    <source>
        <dbReference type="ARBA" id="ARBA00023125"/>
    </source>
</evidence>
<name>A0ABP6YDB4_9FLAO</name>
<dbReference type="EMBL" id="BAABCY010000078">
    <property type="protein sequence ID" value="GAA3578768.1"/>
    <property type="molecule type" value="Genomic_DNA"/>
</dbReference>
<feature type="domain" description="HTH luxR-type" evidence="4">
    <location>
        <begin position="183"/>
        <end position="248"/>
    </location>
</feature>
<organism evidence="5 6">
    <name type="scientific">Snuella lapsa</name>
    <dbReference type="NCBI Taxonomy" id="870481"/>
    <lineage>
        <taxon>Bacteria</taxon>
        <taxon>Pseudomonadati</taxon>
        <taxon>Bacteroidota</taxon>
        <taxon>Flavobacteriia</taxon>
        <taxon>Flavobacteriales</taxon>
        <taxon>Flavobacteriaceae</taxon>
        <taxon>Snuella</taxon>
    </lineage>
</organism>
<dbReference type="PROSITE" id="PS50043">
    <property type="entry name" value="HTH_LUXR_2"/>
    <property type="match status" value="1"/>
</dbReference>
<dbReference type="Pfam" id="PF00196">
    <property type="entry name" value="GerE"/>
    <property type="match status" value="1"/>
</dbReference>
<dbReference type="PANTHER" id="PTHR44688:SF16">
    <property type="entry name" value="DNA-BINDING TRANSCRIPTIONAL ACTIVATOR DEVR_DOSR"/>
    <property type="match status" value="1"/>
</dbReference>
<dbReference type="InterPro" id="IPR036388">
    <property type="entry name" value="WH-like_DNA-bd_sf"/>
</dbReference>
<gene>
    <name evidence="5" type="ORF">GCM10022395_29340</name>
</gene>
<sequence>MIIHQTDYLQVYFDESNNLTIQTWIKSPENVFVFKQEMLLFVAIQQKHKASKALWLHKNFTFIMTESTKKWAEQHVVHPCFATGVKKFAFVVSKDVFSHLSVVESFDGLNIPLMPRHFVSKKEAMDWLINDISPLSNQEYKVSYEGADDDGNILLKIKAPTDASNVLRLFKKFQSNNTFHSKNLIKFQSLTTREKEILLKYAHGHNADTIAKTLNISIFTVRTHWRNIKQKLKINSLVDATKFLHFYH</sequence>
<keyword evidence="1" id="KW-0805">Transcription regulation</keyword>
<proteinExistence type="predicted"/>
<accession>A0ABP6YDB4</accession>
<evidence type="ECO:0000259" key="4">
    <source>
        <dbReference type="PROSITE" id="PS50043"/>
    </source>
</evidence>
<dbReference type="InterPro" id="IPR016032">
    <property type="entry name" value="Sig_transdc_resp-reg_C-effctor"/>
</dbReference>
<dbReference type="Gene3D" id="1.10.10.10">
    <property type="entry name" value="Winged helix-like DNA-binding domain superfamily/Winged helix DNA-binding domain"/>
    <property type="match status" value="1"/>
</dbReference>
<keyword evidence="3" id="KW-0804">Transcription</keyword>
<dbReference type="InterPro" id="IPR000792">
    <property type="entry name" value="Tscrpt_reg_LuxR_C"/>
</dbReference>
<evidence type="ECO:0000313" key="5">
    <source>
        <dbReference type="EMBL" id="GAA3578768.1"/>
    </source>
</evidence>
<dbReference type="CDD" id="cd06170">
    <property type="entry name" value="LuxR_C_like"/>
    <property type="match status" value="1"/>
</dbReference>
<keyword evidence="6" id="KW-1185">Reference proteome</keyword>
<dbReference type="SMART" id="SM00421">
    <property type="entry name" value="HTH_LUXR"/>
    <property type="match status" value="1"/>
</dbReference>
<comment type="caution">
    <text evidence="5">The sequence shown here is derived from an EMBL/GenBank/DDBJ whole genome shotgun (WGS) entry which is preliminary data.</text>
</comment>
<evidence type="ECO:0000256" key="3">
    <source>
        <dbReference type="ARBA" id="ARBA00023163"/>
    </source>
</evidence>
<evidence type="ECO:0000256" key="1">
    <source>
        <dbReference type="ARBA" id="ARBA00023015"/>
    </source>
</evidence>
<dbReference type="PROSITE" id="PS00622">
    <property type="entry name" value="HTH_LUXR_1"/>
    <property type="match status" value="1"/>
</dbReference>
<dbReference type="RefSeq" id="WP_345007080.1">
    <property type="nucleotide sequence ID" value="NZ_BAABCY010000078.1"/>
</dbReference>
<dbReference type="PRINTS" id="PR00038">
    <property type="entry name" value="HTHLUXR"/>
</dbReference>
<keyword evidence="2" id="KW-0238">DNA-binding</keyword>
<protein>
    <recommendedName>
        <fullName evidence="4">HTH luxR-type domain-containing protein</fullName>
    </recommendedName>
</protein>
<dbReference type="Proteomes" id="UP001500954">
    <property type="component" value="Unassembled WGS sequence"/>
</dbReference>
<reference evidence="6" key="1">
    <citation type="journal article" date="2019" name="Int. J. Syst. Evol. Microbiol.">
        <title>The Global Catalogue of Microorganisms (GCM) 10K type strain sequencing project: providing services to taxonomists for standard genome sequencing and annotation.</title>
        <authorList>
            <consortium name="The Broad Institute Genomics Platform"/>
            <consortium name="The Broad Institute Genome Sequencing Center for Infectious Disease"/>
            <person name="Wu L."/>
            <person name="Ma J."/>
        </authorList>
    </citation>
    <scope>NUCLEOTIDE SEQUENCE [LARGE SCALE GENOMIC DNA]</scope>
    <source>
        <strain evidence="6">JCM 17111</strain>
    </source>
</reference>